<accession>A0A345NNA2</accession>
<dbReference type="OrthoDB" id="4870560at2"/>
<gene>
    <name evidence="1" type="ORF">DV701_10570</name>
</gene>
<proteinExistence type="predicted"/>
<dbReference type="Proteomes" id="UP000253790">
    <property type="component" value="Chromosome"/>
</dbReference>
<evidence type="ECO:0000313" key="1">
    <source>
        <dbReference type="EMBL" id="AXH96510.1"/>
    </source>
</evidence>
<name>A0A345NNA2_9MICO</name>
<organism evidence="1 2">
    <name type="scientific">Ornithinimicrobium avium</name>
    <dbReference type="NCBI Taxonomy" id="2283195"/>
    <lineage>
        <taxon>Bacteria</taxon>
        <taxon>Bacillati</taxon>
        <taxon>Actinomycetota</taxon>
        <taxon>Actinomycetes</taxon>
        <taxon>Micrococcales</taxon>
        <taxon>Ornithinimicrobiaceae</taxon>
        <taxon>Ornithinimicrobium</taxon>
    </lineage>
</organism>
<evidence type="ECO:0008006" key="3">
    <source>
        <dbReference type="Google" id="ProtNLM"/>
    </source>
</evidence>
<dbReference type="KEGG" id="orn:DV701_10570"/>
<dbReference type="EMBL" id="CP031229">
    <property type="protein sequence ID" value="AXH96510.1"/>
    <property type="molecule type" value="Genomic_DNA"/>
</dbReference>
<dbReference type="InterPro" id="IPR041881">
    <property type="entry name" value="PqqD_sf"/>
</dbReference>
<dbReference type="RefSeq" id="WP_114928275.1">
    <property type="nucleotide sequence ID" value="NZ_CP031229.1"/>
</dbReference>
<protein>
    <recommendedName>
        <fullName evidence="3">PqqD family protein</fullName>
    </recommendedName>
</protein>
<sequence>MVRVRAVLAHDELHHEGESLVLVDGQVHRVSALGTTIRRHAAVGVATLDELATALEDEFGTPPEGSAQELTRRAVETLVAAGLLEVLEP</sequence>
<evidence type="ECO:0000313" key="2">
    <source>
        <dbReference type="Proteomes" id="UP000253790"/>
    </source>
</evidence>
<dbReference type="Gene3D" id="1.10.10.1150">
    <property type="entry name" value="Coenzyme PQQ synthesis protein D (PqqD)"/>
    <property type="match status" value="1"/>
</dbReference>
<keyword evidence="2" id="KW-1185">Reference proteome</keyword>
<dbReference type="AlphaFoldDB" id="A0A345NNA2"/>
<reference evidence="1 2" key="1">
    <citation type="submission" date="2018-07" db="EMBL/GenBank/DDBJ databases">
        <title>Complete genome sequencing of Ornithinimicrobium sp. AMA3305.</title>
        <authorList>
            <person name="Bae J.-W."/>
        </authorList>
    </citation>
    <scope>NUCLEOTIDE SEQUENCE [LARGE SCALE GENOMIC DNA]</scope>
    <source>
        <strain evidence="1 2">AMA3305</strain>
    </source>
</reference>